<protein>
    <submittedName>
        <fullName evidence="1">Uncharacterized protein</fullName>
    </submittedName>
</protein>
<accession>A0A0E9TIT0</accession>
<organism evidence="1">
    <name type="scientific">Anguilla anguilla</name>
    <name type="common">European freshwater eel</name>
    <name type="synonym">Muraena anguilla</name>
    <dbReference type="NCBI Taxonomy" id="7936"/>
    <lineage>
        <taxon>Eukaryota</taxon>
        <taxon>Metazoa</taxon>
        <taxon>Chordata</taxon>
        <taxon>Craniata</taxon>
        <taxon>Vertebrata</taxon>
        <taxon>Euteleostomi</taxon>
        <taxon>Actinopterygii</taxon>
        <taxon>Neopterygii</taxon>
        <taxon>Teleostei</taxon>
        <taxon>Anguilliformes</taxon>
        <taxon>Anguillidae</taxon>
        <taxon>Anguilla</taxon>
    </lineage>
</organism>
<sequence length="36" mass="4425">MDKWTFAQNRCKVLYLAISLAEHNEYITPWNNHNFR</sequence>
<reference evidence="1" key="1">
    <citation type="submission" date="2014-11" db="EMBL/GenBank/DDBJ databases">
        <authorList>
            <person name="Amaro Gonzalez C."/>
        </authorList>
    </citation>
    <scope>NUCLEOTIDE SEQUENCE</scope>
</reference>
<evidence type="ECO:0000313" key="1">
    <source>
        <dbReference type="EMBL" id="JAH52638.1"/>
    </source>
</evidence>
<reference evidence="1" key="2">
    <citation type="journal article" date="2015" name="Fish Shellfish Immunol.">
        <title>Early steps in the European eel (Anguilla anguilla)-Vibrio vulnificus interaction in the gills: Role of the RtxA13 toxin.</title>
        <authorList>
            <person name="Callol A."/>
            <person name="Pajuelo D."/>
            <person name="Ebbesson L."/>
            <person name="Teles M."/>
            <person name="MacKenzie S."/>
            <person name="Amaro C."/>
        </authorList>
    </citation>
    <scope>NUCLEOTIDE SEQUENCE</scope>
</reference>
<dbReference type="EMBL" id="GBXM01055939">
    <property type="protein sequence ID" value="JAH52638.1"/>
    <property type="molecule type" value="Transcribed_RNA"/>
</dbReference>
<proteinExistence type="predicted"/>
<name>A0A0E9TIT0_ANGAN</name>
<dbReference type="AlphaFoldDB" id="A0A0E9TIT0"/>